<dbReference type="PROSITE" id="PS52050">
    <property type="entry name" value="WYL"/>
    <property type="match status" value="1"/>
</dbReference>
<dbReference type="Pfam" id="PF08279">
    <property type="entry name" value="HTH_11"/>
    <property type="match status" value="1"/>
</dbReference>
<dbReference type="InterPro" id="IPR051534">
    <property type="entry name" value="CBASS_pafABC_assoc_protein"/>
</dbReference>
<dbReference type="Pfam" id="PF25583">
    <property type="entry name" value="WCX"/>
    <property type="match status" value="1"/>
</dbReference>
<name>A0A543GA40_9PSEU</name>
<gene>
    <name evidence="4" type="ORF">FB388_0283</name>
</gene>
<evidence type="ECO:0000259" key="2">
    <source>
        <dbReference type="Pfam" id="PF13280"/>
    </source>
</evidence>
<feature type="domain" description="Helix-turn-helix type 11" evidence="1">
    <location>
        <begin position="8"/>
        <end position="56"/>
    </location>
</feature>
<evidence type="ECO:0000313" key="4">
    <source>
        <dbReference type="EMBL" id="TQM42945.1"/>
    </source>
</evidence>
<dbReference type="InterPro" id="IPR036388">
    <property type="entry name" value="WH-like_DNA-bd_sf"/>
</dbReference>
<protein>
    <submittedName>
        <fullName evidence="4">Putative DNA-binding transcriptional regulator YafY</fullName>
    </submittedName>
</protein>
<dbReference type="RefSeq" id="WP_142095802.1">
    <property type="nucleotide sequence ID" value="NZ_VFPH01000001.1"/>
</dbReference>
<comment type="caution">
    <text evidence="4">The sequence shown here is derived from an EMBL/GenBank/DDBJ whole genome shotgun (WGS) entry which is preliminary data.</text>
</comment>
<dbReference type="InterPro" id="IPR028349">
    <property type="entry name" value="PafC-like"/>
</dbReference>
<dbReference type="PANTHER" id="PTHR34580:SF1">
    <property type="entry name" value="PROTEIN PAFC"/>
    <property type="match status" value="1"/>
</dbReference>
<proteinExistence type="predicted"/>
<dbReference type="InterPro" id="IPR026881">
    <property type="entry name" value="WYL_dom"/>
</dbReference>
<sequence>MRASRLVTLLFTLQRLRGATAAELARELEVSERTIYRDVAALSAAGVPLWTEPGRGGGIRMLEGWRTRLDGLTAQEAAAIFAVGAPQVLAELGMSAALAGAQAKLLATLPGDLREHARAVAERFHLDAPGWFHTPQQVTQLAAVAEAVWEQQRLRIGYRRGRDQVVERTLDPLGLVLKAGTWYLAGAVDGTVRTYRVDRIANAQATGERFERPADFDLAEWWAGAAGRFESQMLRATVRLRVSRFGLKILPRAVDHDAALRAIAHAGPPDDEGWRELELDVESVQVAAGQLTALGGEVEALDPPELRAGLAAAGLALAARNAPR</sequence>
<dbReference type="Pfam" id="PF13280">
    <property type="entry name" value="WYL"/>
    <property type="match status" value="1"/>
</dbReference>
<dbReference type="PANTHER" id="PTHR34580">
    <property type="match status" value="1"/>
</dbReference>
<keyword evidence="4" id="KW-0238">DNA-binding</keyword>
<dbReference type="GO" id="GO:0003677">
    <property type="term" value="F:DNA binding"/>
    <property type="evidence" value="ECO:0007669"/>
    <property type="project" value="UniProtKB-KW"/>
</dbReference>
<dbReference type="OrthoDB" id="3171994at2"/>
<feature type="domain" description="WYL" evidence="2">
    <location>
        <begin position="141"/>
        <end position="204"/>
    </location>
</feature>
<evidence type="ECO:0000259" key="3">
    <source>
        <dbReference type="Pfam" id="PF25583"/>
    </source>
</evidence>
<dbReference type="InterPro" id="IPR057727">
    <property type="entry name" value="WCX_dom"/>
</dbReference>
<dbReference type="AlphaFoldDB" id="A0A543GA40"/>
<evidence type="ECO:0000313" key="5">
    <source>
        <dbReference type="Proteomes" id="UP000319818"/>
    </source>
</evidence>
<evidence type="ECO:0000259" key="1">
    <source>
        <dbReference type="Pfam" id="PF08279"/>
    </source>
</evidence>
<organism evidence="4 5">
    <name type="scientific">Pseudonocardia cypriaca</name>
    <dbReference type="NCBI Taxonomy" id="882449"/>
    <lineage>
        <taxon>Bacteria</taxon>
        <taxon>Bacillati</taxon>
        <taxon>Actinomycetota</taxon>
        <taxon>Actinomycetes</taxon>
        <taxon>Pseudonocardiales</taxon>
        <taxon>Pseudonocardiaceae</taxon>
        <taxon>Pseudonocardia</taxon>
    </lineage>
</organism>
<dbReference type="PIRSF" id="PIRSF016838">
    <property type="entry name" value="PafC"/>
    <property type="match status" value="1"/>
</dbReference>
<accession>A0A543GA40</accession>
<dbReference type="SUPFAM" id="SSF46785">
    <property type="entry name" value="Winged helix' DNA-binding domain"/>
    <property type="match status" value="1"/>
</dbReference>
<dbReference type="Proteomes" id="UP000319818">
    <property type="component" value="Unassembled WGS sequence"/>
</dbReference>
<feature type="domain" description="WCX" evidence="3">
    <location>
        <begin position="237"/>
        <end position="316"/>
    </location>
</feature>
<dbReference type="InterPro" id="IPR036390">
    <property type="entry name" value="WH_DNA-bd_sf"/>
</dbReference>
<dbReference type="EMBL" id="VFPH01000001">
    <property type="protein sequence ID" value="TQM42945.1"/>
    <property type="molecule type" value="Genomic_DNA"/>
</dbReference>
<dbReference type="Gene3D" id="1.10.10.10">
    <property type="entry name" value="Winged helix-like DNA-binding domain superfamily/Winged helix DNA-binding domain"/>
    <property type="match status" value="1"/>
</dbReference>
<dbReference type="InterPro" id="IPR013196">
    <property type="entry name" value="HTH_11"/>
</dbReference>
<keyword evidence="5" id="KW-1185">Reference proteome</keyword>
<reference evidence="4 5" key="1">
    <citation type="submission" date="2019-06" db="EMBL/GenBank/DDBJ databases">
        <title>Sequencing the genomes of 1000 actinobacteria strains.</title>
        <authorList>
            <person name="Klenk H.-P."/>
        </authorList>
    </citation>
    <scope>NUCLEOTIDE SEQUENCE [LARGE SCALE GENOMIC DNA]</scope>
    <source>
        <strain evidence="4 5">DSM 45511</strain>
    </source>
</reference>